<dbReference type="AlphaFoldDB" id="A0A1G1UYQ2"/>
<sequence length="95" mass="10200">MFDKVRQGAGTLKAINKLRQIQNQLSKERIALEENGVKVTLSGDLKIKELVTGGQDDKTIAEVINKAYEKSQKVVASKMQEMGGGLQGLLGGLGS</sequence>
<comment type="caution">
    <text evidence="1">The sequence shown here is derived from an EMBL/GenBank/DDBJ whole genome shotgun (WGS) entry which is preliminary data.</text>
</comment>
<reference evidence="1 2" key="1">
    <citation type="journal article" date="2016" name="Nat. Commun.">
        <title>Thousands of microbial genomes shed light on interconnected biogeochemical processes in an aquifer system.</title>
        <authorList>
            <person name="Anantharaman K."/>
            <person name="Brown C.T."/>
            <person name="Hug L.A."/>
            <person name="Sharon I."/>
            <person name="Castelle C.J."/>
            <person name="Probst A.J."/>
            <person name="Thomas B.C."/>
            <person name="Singh A."/>
            <person name="Wilkins M.J."/>
            <person name="Karaoz U."/>
            <person name="Brodie E.L."/>
            <person name="Williams K.H."/>
            <person name="Hubbard S.S."/>
            <person name="Banfield J.F."/>
        </authorList>
    </citation>
    <scope>NUCLEOTIDE SEQUENCE [LARGE SCALE GENOMIC DNA]</scope>
</reference>
<organism evidence="1 2">
    <name type="scientific">Candidatus Blackburnbacteria bacterium RIFCSPHIGHO2_01_FULL_43_15b</name>
    <dbReference type="NCBI Taxonomy" id="1797513"/>
    <lineage>
        <taxon>Bacteria</taxon>
        <taxon>Candidatus Blackburniibacteriota</taxon>
    </lineage>
</organism>
<protein>
    <recommendedName>
        <fullName evidence="3">Nucleoid-associated protein, YbaB/EbfC family</fullName>
    </recommendedName>
</protein>
<dbReference type="EMBL" id="MHBW01000030">
    <property type="protein sequence ID" value="OGY08230.1"/>
    <property type="molecule type" value="Genomic_DNA"/>
</dbReference>
<evidence type="ECO:0000313" key="1">
    <source>
        <dbReference type="EMBL" id="OGY08230.1"/>
    </source>
</evidence>
<proteinExistence type="predicted"/>
<dbReference type="SUPFAM" id="SSF82607">
    <property type="entry name" value="YbaB-like"/>
    <property type="match status" value="1"/>
</dbReference>
<dbReference type="Gene3D" id="3.30.1310.10">
    <property type="entry name" value="Nucleoid-associated protein YbaB-like domain"/>
    <property type="match status" value="1"/>
</dbReference>
<gene>
    <name evidence="1" type="ORF">A2782_00430</name>
</gene>
<evidence type="ECO:0008006" key="3">
    <source>
        <dbReference type="Google" id="ProtNLM"/>
    </source>
</evidence>
<accession>A0A1G1UYQ2</accession>
<evidence type="ECO:0000313" key="2">
    <source>
        <dbReference type="Proteomes" id="UP000177967"/>
    </source>
</evidence>
<dbReference type="InterPro" id="IPR036894">
    <property type="entry name" value="YbaB-like_sf"/>
</dbReference>
<name>A0A1G1UYQ2_9BACT</name>
<dbReference type="STRING" id="1797513.A2782_00430"/>
<dbReference type="Proteomes" id="UP000177967">
    <property type="component" value="Unassembled WGS sequence"/>
</dbReference>